<dbReference type="Proteomes" id="UP001055093">
    <property type="component" value="Unassembled WGS sequence"/>
</dbReference>
<dbReference type="CDD" id="cd00080">
    <property type="entry name" value="H3TH_StructSpec-5'-nucleases"/>
    <property type="match status" value="1"/>
</dbReference>
<evidence type="ECO:0000313" key="3">
    <source>
        <dbReference type="Proteomes" id="UP001055093"/>
    </source>
</evidence>
<comment type="caution">
    <text evidence="2">The sequence shown here is derived from an EMBL/GenBank/DDBJ whole genome shotgun (WGS) entry which is preliminary data.</text>
</comment>
<dbReference type="InterPro" id="IPR047650">
    <property type="entry name" value="Transpos_IS110"/>
</dbReference>
<feature type="domain" description="Transposase IS116/IS110/IS902 C-terminal" evidence="1">
    <location>
        <begin position="90"/>
        <end position="171"/>
    </location>
</feature>
<dbReference type="Pfam" id="PF02371">
    <property type="entry name" value="Transposase_20"/>
    <property type="match status" value="1"/>
</dbReference>
<dbReference type="PANTHER" id="PTHR33055">
    <property type="entry name" value="TRANSPOSASE FOR INSERTION SEQUENCE ELEMENT IS1111A"/>
    <property type="match status" value="1"/>
</dbReference>
<dbReference type="PANTHER" id="PTHR33055:SF13">
    <property type="entry name" value="TRANSPOSASE"/>
    <property type="match status" value="1"/>
</dbReference>
<reference evidence="2" key="2">
    <citation type="submission" date="2021-08" db="EMBL/GenBank/DDBJ databases">
        <authorList>
            <person name="Tani A."/>
            <person name="Ola A."/>
            <person name="Ogura Y."/>
            <person name="Katsura K."/>
            <person name="Hayashi T."/>
        </authorList>
    </citation>
    <scope>NUCLEOTIDE SEQUENCE</scope>
    <source>
        <strain evidence="2">DSM 14458</strain>
    </source>
</reference>
<organism evidence="2 3">
    <name type="scientific">Methylorubrum suomiense</name>
    <dbReference type="NCBI Taxonomy" id="144191"/>
    <lineage>
        <taxon>Bacteria</taxon>
        <taxon>Pseudomonadati</taxon>
        <taxon>Pseudomonadota</taxon>
        <taxon>Alphaproteobacteria</taxon>
        <taxon>Hyphomicrobiales</taxon>
        <taxon>Methylobacteriaceae</taxon>
        <taxon>Methylorubrum</taxon>
    </lineage>
</organism>
<dbReference type="InterPro" id="IPR003346">
    <property type="entry name" value="Transposase_20"/>
</dbReference>
<gene>
    <name evidence="2" type="ORF">BGCPKDLD_1977</name>
</gene>
<evidence type="ECO:0000313" key="2">
    <source>
        <dbReference type="EMBL" id="GJE75393.1"/>
    </source>
</evidence>
<sequence length="210" mass="22680">MIARFAAATQPAVRPLPDAATQMLADLVARRRQIVEMIAAEKNRAHRTQVPRIAKSIARLIKALEKELASVDGEIDDGIRSSPAWRATEDLLASVPGVGPVTARTLLAELLELGRLDAKRIAALAGLAPFVRQSGQWKGRAMVAGGRKTVRTALFLAALTAARHNPVLKAFRDRLAALGKPKLVAVVAVARKLLTILNAMIRDQKPWQTA</sequence>
<accession>A0ABQ4USS7</accession>
<name>A0ABQ4USS7_9HYPH</name>
<keyword evidence="3" id="KW-1185">Reference proteome</keyword>
<reference evidence="2" key="1">
    <citation type="journal article" date="2021" name="Front. Microbiol.">
        <title>Comprehensive Comparative Genomics and Phenotyping of Methylobacterium Species.</title>
        <authorList>
            <person name="Alessa O."/>
            <person name="Ogura Y."/>
            <person name="Fujitani Y."/>
            <person name="Takami H."/>
            <person name="Hayashi T."/>
            <person name="Sahin N."/>
            <person name="Tani A."/>
        </authorList>
    </citation>
    <scope>NUCLEOTIDE SEQUENCE</scope>
    <source>
        <strain evidence="2">DSM 14458</strain>
    </source>
</reference>
<dbReference type="EMBL" id="BPRE01000005">
    <property type="protein sequence ID" value="GJE75393.1"/>
    <property type="molecule type" value="Genomic_DNA"/>
</dbReference>
<evidence type="ECO:0000259" key="1">
    <source>
        <dbReference type="Pfam" id="PF02371"/>
    </source>
</evidence>
<proteinExistence type="predicted"/>
<protein>
    <submittedName>
        <fullName evidence="2">IS110 family transposase ISMex17</fullName>
    </submittedName>
</protein>